<dbReference type="GeneID" id="110236498"/>
<comment type="caution">
    <text evidence="2">Lacks conserved residue(s) required for the propagation of feature annotation.</text>
</comment>
<keyword evidence="2" id="KW-1015">Disulfide bond</keyword>
<feature type="domain" description="ShKT" evidence="3">
    <location>
        <begin position="37"/>
        <end position="71"/>
    </location>
</feature>
<protein>
    <recommendedName>
        <fullName evidence="3">ShKT domain-containing protein</fullName>
    </recommendedName>
</protein>
<feature type="domain" description="ShKT" evidence="3">
    <location>
        <begin position="77"/>
        <end position="113"/>
    </location>
</feature>
<keyword evidence="5" id="KW-1185">Reference proteome</keyword>
<dbReference type="PROSITE" id="PS51670">
    <property type="entry name" value="SHKT"/>
    <property type="match status" value="3"/>
</dbReference>
<evidence type="ECO:0000259" key="3">
    <source>
        <dbReference type="PROSITE" id="PS51670"/>
    </source>
</evidence>
<evidence type="ECO:0000256" key="1">
    <source>
        <dbReference type="ARBA" id="ARBA00022656"/>
    </source>
</evidence>
<dbReference type="OrthoDB" id="5819511at2759"/>
<name>A0A913YGG4_EXADI</name>
<sequence>MYKNCKKTCGRCHDGNPYATDVDVGPLSRRVIRTKPCTNALKGCNYWARIGYCSMRPDLMLRKCKLACRACHPEKKCENIVDDHNCNHWAKLGKCSSRMNFMIEKCPKSCNACPSRSVKTKPEKPVGILCPTACKNWLEKGFCFKLKSRCRRTCLARGCDTAPVRLD</sequence>
<dbReference type="AlphaFoldDB" id="A0A913YGG4"/>
<dbReference type="GO" id="GO:0090729">
    <property type="term" value="F:toxin activity"/>
    <property type="evidence" value="ECO:0007669"/>
    <property type="project" value="UniProtKB-KW"/>
</dbReference>
<evidence type="ECO:0000313" key="4">
    <source>
        <dbReference type="EnsemblMetazoa" id="XP_028514108.1"/>
    </source>
</evidence>
<evidence type="ECO:0000313" key="5">
    <source>
        <dbReference type="Proteomes" id="UP000887567"/>
    </source>
</evidence>
<accession>A0A913YGG4</accession>
<feature type="domain" description="ShKT" evidence="3">
    <location>
        <begin position="1"/>
        <end position="12"/>
    </location>
</feature>
<organism evidence="4 5">
    <name type="scientific">Exaiptasia diaphana</name>
    <name type="common">Tropical sea anemone</name>
    <name type="synonym">Aiptasia pulchella</name>
    <dbReference type="NCBI Taxonomy" id="2652724"/>
    <lineage>
        <taxon>Eukaryota</taxon>
        <taxon>Metazoa</taxon>
        <taxon>Cnidaria</taxon>
        <taxon>Anthozoa</taxon>
        <taxon>Hexacorallia</taxon>
        <taxon>Actiniaria</taxon>
        <taxon>Aiptasiidae</taxon>
        <taxon>Exaiptasia</taxon>
    </lineage>
</organism>
<dbReference type="SMART" id="SM00254">
    <property type="entry name" value="ShKT"/>
    <property type="match status" value="2"/>
</dbReference>
<reference evidence="4" key="1">
    <citation type="submission" date="2022-11" db="UniProtKB">
        <authorList>
            <consortium name="EnsemblMetazoa"/>
        </authorList>
    </citation>
    <scope>IDENTIFICATION</scope>
</reference>
<dbReference type="Proteomes" id="UP000887567">
    <property type="component" value="Unplaced"/>
</dbReference>
<feature type="disulfide bond" evidence="2">
    <location>
        <begin position="37"/>
        <end position="71"/>
    </location>
</feature>
<dbReference type="Gene3D" id="1.10.10.1940">
    <property type="match status" value="1"/>
</dbReference>
<evidence type="ECO:0000256" key="2">
    <source>
        <dbReference type="PROSITE-ProRule" id="PRU01005"/>
    </source>
</evidence>
<keyword evidence="1" id="KW-0800">Toxin</keyword>
<dbReference type="KEGG" id="epa:110236498"/>
<dbReference type="Pfam" id="PF01549">
    <property type="entry name" value="ShK"/>
    <property type="match status" value="3"/>
</dbReference>
<dbReference type="InterPro" id="IPR003582">
    <property type="entry name" value="ShKT_dom"/>
</dbReference>
<dbReference type="EnsemblMetazoa" id="XM_028658307.1">
    <property type="protein sequence ID" value="XP_028514108.1"/>
    <property type="gene ID" value="LOC110236498"/>
</dbReference>
<proteinExistence type="predicted"/>
<dbReference type="RefSeq" id="XP_028514108.1">
    <property type="nucleotide sequence ID" value="XM_028658307.1"/>
</dbReference>